<dbReference type="InterPro" id="IPR002104">
    <property type="entry name" value="Integrase_catalytic"/>
</dbReference>
<proteinExistence type="predicted"/>
<dbReference type="GO" id="GO:0015074">
    <property type="term" value="P:DNA integration"/>
    <property type="evidence" value="ECO:0007669"/>
    <property type="project" value="InterPro"/>
</dbReference>
<dbReference type="InterPro" id="IPR011010">
    <property type="entry name" value="DNA_brk_join_enz"/>
</dbReference>
<evidence type="ECO:0000256" key="1">
    <source>
        <dbReference type="ARBA" id="ARBA00023172"/>
    </source>
</evidence>
<evidence type="ECO:0000313" key="5">
    <source>
        <dbReference type="Proteomes" id="UP000192050"/>
    </source>
</evidence>
<evidence type="ECO:0000313" key="4">
    <source>
        <dbReference type="EMBL" id="NOL59825.1"/>
    </source>
</evidence>
<dbReference type="GO" id="GO:0003677">
    <property type="term" value="F:DNA binding"/>
    <property type="evidence" value="ECO:0007669"/>
    <property type="project" value="InterPro"/>
</dbReference>
<dbReference type="EMBL" id="JABGBP010000099">
    <property type="protein sequence ID" value="NOL59825.1"/>
    <property type="molecule type" value="Genomic_DNA"/>
</dbReference>
<dbReference type="GO" id="GO:0006310">
    <property type="term" value="P:DNA recombination"/>
    <property type="evidence" value="ECO:0007669"/>
    <property type="project" value="UniProtKB-KW"/>
</dbReference>
<dbReference type="RefSeq" id="WP_009887277.1">
    <property type="nucleotide sequence ID" value="NZ_CP015363.1"/>
</dbReference>
<dbReference type="Proteomes" id="UP000192050">
    <property type="component" value="Chromosome"/>
</dbReference>
<protein>
    <submittedName>
        <fullName evidence="3">Site-specific tyrosine recombinase XerC</fullName>
    </submittedName>
    <submittedName>
        <fullName evidence="4">Tyrosine-type recombinase/integrase</fullName>
    </submittedName>
</protein>
<keyword evidence="1" id="KW-0233">DNA recombination</keyword>
<name>A0A1V0N214_9ARCH</name>
<dbReference type="OrthoDB" id="3343at2157"/>
<dbReference type="GeneID" id="16025422"/>
<dbReference type="GeneID" id="31675764"/>
<accession>A0A1V0N214</accession>
<organism evidence="3 5">
    <name type="scientific">Ferroplasma acidiphilum</name>
    <dbReference type="NCBI Taxonomy" id="74969"/>
    <lineage>
        <taxon>Archaea</taxon>
        <taxon>Methanobacteriati</taxon>
        <taxon>Thermoplasmatota</taxon>
        <taxon>Thermoplasmata</taxon>
        <taxon>Thermoplasmatales</taxon>
        <taxon>Ferroplasmaceae</taxon>
        <taxon>Ferroplasma</taxon>
    </lineage>
</organism>
<gene>
    <name evidence="3" type="primary">xerC</name>
    <name evidence="3" type="ORF">FAD_0255</name>
    <name evidence="4" type="ORF">HLB00_03120</name>
</gene>
<keyword evidence="5" id="KW-1185">Reference proteome</keyword>
<evidence type="ECO:0000313" key="3">
    <source>
        <dbReference type="EMBL" id="ARD84178.1"/>
    </source>
</evidence>
<reference evidence="4 6" key="2">
    <citation type="submission" date="2020-05" db="EMBL/GenBank/DDBJ databases">
        <authorList>
            <person name="Zhang R."/>
        </authorList>
    </citation>
    <scope>NUCLEOTIDE SEQUENCE [LARGE SCALE GENOMIC DNA]</scope>
    <source>
        <strain evidence="4 6">DSM 28986</strain>
    </source>
</reference>
<feature type="domain" description="Tyr recombinase" evidence="2">
    <location>
        <begin position="122"/>
        <end position="299"/>
    </location>
</feature>
<sequence>MAIYGVERDIKSEHTRLGKINAEARNAILDFVDEVKITGITGFRELFYLTKLRIIYNNLQDKFLNPDKRAIITMLLDFKKKYTDQTLIDYENVMKRFYRWKFGTLPDYMANLKVSRKPSHDKKMDLITRADIDEMINNCNNARDKAIISIPYDSGCRIGEILDLRIKDVVYDEYGALLHVHGKTGNRSVRIIGDSIAYLRDYLKTKDGRDEYLFTGLQGTTMHKQLQYTAIRRLFINVRRRAGIEKRIYPHLFRHTRASMLASKVPEAPRENQMGWVHGSQMTAIYVHLSGRGQDNAILKAYGIHVDEDRIIEEKPKKCPRCDHLNASTALYCTNCFMPFNEKLALEYKDKENNIVSTLKSSSVIPGMTKSILEKAPEGFKNKMIEEILEEILKDPELLKRFKEESRNGEK</sequence>
<dbReference type="InterPro" id="IPR050090">
    <property type="entry name" value="Tyrosine_recombinase_XerCD"/>
</dbReference>
<dbReference type="Proteomes" id="UP000546917">
    <property type="component" value="Unassembled WGS sequence"/>
</dbReference>
<dbReference type="PANTHER" id="PTHR30349:SF87">
    <property type="entry name" value="TRANSPOSASE A"/>
    <property type="match status" value="1"/>
</dbReference>
<evidence type="ECO:0000313" key="6">
    <source>
        <dbReference type="Proteomes" id="UP000546917"/>
    </source>
</evidence>
<dbReference type="PANTHER" id="PTHR30349">
    <property type="entry name" value="PHAGE INTEGRASE-RELATED"/>
    <property type="match status" value="1"/>
</dbReference>
<dbReference type="EMBL" id="CP015363">
    <property type="protein sequence ID" value="ARD84178.1"/>
    <property type="molecule type" value="Genomic_DNA"/>
</dbReference>
<dbReference type="PROSITE" id="PS51898">
    <property type="entry name" value="TYR_RECOMBINASE"/>
    <property type="match status" value="1"/>
</dbReference>
<dbReference type="KEGG" id="fai:FAD_0255"/>
<dbReference type="Gene3D" id="1.10.443.10">
    <property type="entry name" value="Intergrase catalytic core"/>
    <property type="match status" value="1"/>
</dbReference>
<reference evidence="3 5" key="1">
    <citation type="submission" date="2011-10" db="EMBL/GenBank/DDBJ databases">
        <title>Metabolic and evolutionary patterns in the extreme acidophile Ferroplasma acidiphilum.</title>
        <authorList>
            <person name="Golyshina O.V."/>
            <person name="Kozyavkin S.A."/>
            <person name="Tatusov R.L."/>
            <person name="Slesarev A.I."/>
            <person name="Golyshin P.N."/>
        </authorList>
    </citation>
    <scope>NUCLEOTIDE SEQUENCE [LARGE SCALE GENOMIC DNA]</scope>
    <source>
        <strain evidence="3">Berkeley</strain>
        <strain evidence="5">Y</strain>
    </source>
</reference>
<dbReference type="AlphaFoldDB" id="A0A1V0N214"/>
<evidence type="ECO:0000259" key="2">
    <source>
        <dbReference type="PROSITE" id="PS51898"/>
    </source>
</evidence>
<dbReference type="STRING" id="74969.FAD_0255"/>
<dbReference type="SUPFAM" id="SSF56349">
    <property type="entry name" value="DNA breaking-rejoining enzymes"/>
    <property type="match status" value="1"/>
</dbReference>
<dbReference type="InterPro" id="IPR013762">
    <property type="entry name" value="Integrase-like_cat_sf"/>
</dbReference>
<dbReference type="Pfam" id="PF00589">
    <property type="entry name" value="Phage_integrase"/>
    <property type="match status" value="1"/>
</dbReference>